<name>A0A0R0E614_9GAMM</name>
<feature type="region of interest" description="Disordered" evidence="1">
    <location>
        <begin position="71"/>
        <end position="103"/>
    </location>
</feature>
<dbReference type="STRING" id="659018.ABB34_05785"/>
<feature type="transmembrane region" description="Helical" evidence="2">
    <location>
        <begin position="32"/>
        <end position="50"/>
    </location>
</feature>
<comment type="caution">
    <text evidence="3">The sequence shown here is derived from an EMBL/GenBank/DDBJ whole genome shotgun (WGS) entry which is preliminary data.</text>
</comment>
<protein>
    <submittedName>
        <fullName evidence="3">Uncharacterized protein</fullName>
    </submittedName>
</protein>
<evidence type="ECO:0000313" key="3">
    <source>
        <dbReference type="EMBL" id="KRG86866.1"/>
    </source>
</evidence>
<organism evidence="3 4">
    <name type="scientific">Stenotrophomonas daejeonensis</name>
    <dbReference type="NCBI Taxonomy" id="659018"/>
    <lineage>
        <taxon>Bacteria</taxon>
        <taxon>Pseudomonadati</taxon>
        <taxon>Pseudomonadota</taxon>
        <taxon>Gammaproteobacteria</taxon>
        <taxon>Lysobacterales</taxon>
        <taxon>Lysobacteraceae</taxon>
        <taxon>Stenotrophomonas</taxon>
    </lineage>
</organism>
<keyword evidence="2" id="KW-0472">Membrane</keyword>
<gene>
    <name evidence="3" type="ORF">ABB34_05785</name>
</gene>
<dbReference type="AlphaFoldDB" id="A0A0R0E614"/>
<keyword evidence="2" id="KW-0812">Transmembrane</keyword>
<evidence type="ECO:0000256" key="2">
    <source>
        <dbReference type="SAM" id="Phobius"/>
    </source>
</evidence>
<keyword evidence="4" id="KW-1185">Reference proteome</keyword>
<dbReference type="PATRIC" id="fig|659018.3.peg.1078"/>
<reference evidence="3 4" key="1">
    <citation type="submission" date="2015-05" db="EMBL/GenBank/DDBJ databases">
        <title>Genome sequencing and analysis of members of genus Stenotrophomonas.</title>
        <authorList>
            <person name="Patil P.P."/>
            <person name="Midha S."/>
            <person name="Patil P.B."/>
        </authorList>
    </citation>
    <scope>NUCLEOTIDE SEQUENCE [LARGE SCALE GENOMIC DNA]</scope>
    <source>
        <strain evidence="3 4">JCM 16244</strain>
    </source>
</reference>
<proteinExistence type="predicted"/>
<evidence type="ECO:0000313" key="4">
    <source>
        <dbReference type="Proteomes" id="UP000050940"/>
    </source>
</evidence>
<dbReference type="Gene3D" id="3.90.226.10">
    <property type="entry name" value="2-enoyl-CoA Hydratase, Chain A, domain 1"/>
    <property type="match status" value="1"/>
</dbReference>
<sequence length="289" mass="31040">MNPSPDTPPLPPPSPPRRPVAATRRNRGHGGLFKLLAAVACLLVLAAYIGQRRPARADTVDTAVEEAAQATPTAAMILKPQGGTPPPPSAPRDASFSVSSDGRELRIDGDVGRRFATDLNAALAAHPSLQRIVITSGGGYAGPGLEAARQISRRNLIVRVRSHCASMCVGLWAAAAARELEPDAVIGLHQWRAPCATLPPEDRRECEYTVQFLTQHDAAYDAWLRSAGFNARLLALQETTSADDIAVLTAPQLWDNGVDFTAVDAEGRRMSREQVRDFLAAKYRRAGRG</sequence>
<evidence type="ECO:0000256" key="1">
    <source>
        <dbReference type="SAM" id="MobiDB-lite"/>
    </source>
</evidence>
<feature type="compositionally biased region" description="Pro residues" evidence="1">
    <location>
        <begin position="1"/>
        <end position="18"/>
    </location>
</feature>
<dbReference type="Proteomes" id="UP000050940">
    <property type="component" value="Unassembled WGS sequence"/>
</dbReference>
<dbReference type="InterPro" id="IPR029045">
    <property type="entry name" value="ClpP/crotonase-like_dom_sf"/>
</dbReference>
<dbReference type="SUPFAM" id="SSF52096">
    <property type="entry name" value="ClpP/crotonase"/>
    <property type="match status" value="1"/>
</dbReference>
<feature type="region of interest" description="Disordered" evidence="1">
    <location>
        <begin position="1"/>
        <end position="24"/>
    </location>
</feature>
<dbReference type="EMBL" id="LDJP01000030">
    <property type="protein sequence ID" value="KRG86866.1"/>
    <property type="molecule type" value="Genomic_DNA"/>
</dbReference>
<dbReference type="OrthoDB" id="6008141at2"/>
<accession>A0A0R0E614</accession>
<keyword evidence="2" id="KW-1133">Transmembrane helix</keyword>
<dbReference type="RefSeq" id="WP_057640299.1">
    <property type="nucleotide sequence ID" value="NZ_LDJP01000030.1"/>
</dbReference>